<dbReference type="EMBL" id="QYBC01000022">
    <property type="protein sequence ID" value="RYB02217.1"/>
    <property type="molecule type" value="Genomic_DNA"/>
</dbReference>
<feature type="transmembrane region" description="Helical" evidence="1">
    <location>
        <begin position="111"/>
        <end position="128"/>
    </location>
</feature>
<dbReference type="AlphaFoldDB" id="A0A4Q2R6M8"/>
<dbReference type="RefSeq" id="WP_129221429.1">
    <property type="nucleotide sequence ID" value="NZ_QYBC01000022.1"/>
</dbReference>
<gene>
    <name evidence="2" type="ORF">D3272_22340</name>
</gene>
<feature type="transmembrane region" description="Helical" evidence="1">
    <location>
        <begin position="6"/>
        <end position="25"/>
    </location>
</feature>
<keyword evidence="1" id="KW-1133">Transmembrane helix</keyword>
<keyword evidence="3" id="KW-1185">Reference proteome</keyword>
<reference evidence="2 3" key="1">
    <citation type="submission" date="2018-09" db="EMBL/GenBank/DDBJ databases">
        <authorList>
            <person name="Grouzdev D.S."/>
            <person name="Krutkina M.S."/>
        </authorList>
    </citation>
    <scope>NUCLEOTIDE SEQUENCE [LARGE SCALE GENOMIC DNA]</scope>
    <source>
        <strain evidence="2 3">RmlP001</strain>
    </source>
</reference>
<dbReference type="Pfam" id="PF04654">
    <property type="entry name" value="DUF599"/>
    <property type="match status" value="1"/>
</dbReference>
<protein>
    <submittedName>
        <fullName evidence="2">DUF599 family protein</fullName>
    </submittedName>
</protein>
<evidence type="ECO:0000256" key="1">
    <source>
        <dbReference type="SAM" id="Phobius"/>
    </source>
</evidence>
<keyword evidence="1" id="KW-0472">Membrane</keyword>
<dbReference type="OrthoDB" id="9806874at2"/>
<accession>A0A4Q2R6M8</accession>
<organism evidence="2 3">
    <name type="scientific">Lichenibacterium ramalinae</name>
    <dbReference type="NCBI Taxonomy" id="2316527"/>
    <lineage>
        <taxon>Bacteria</taxon>
        <taxon>Pseudomonadati</taxon>
        <taxon>Pseudomonadota</taxon>
        <taxon>Alphaproteobacteria</taxon>
        <taxon>Hyphomicrobiales</taxon>
        <taxon>Lichenihabitantaceae</taxon>
        <taxon>Lichenibacterium</taxon>
    </lineage>
</organism>
<evidence type="ECO:0000313" key="2">
    <source>
        <dbReference type="EMBL" id="RYB02217.1"/>
    </source>
</evidence>
<comment type="caution">
    <text evidence="2">The sequence shown here is derived from an EMBL/GenBank/DDBJ whole genome shotgun (WGS) entry which is preliminary data.</text>
</comment>
<evidence type="ECO:0000313" key="3">
    <source>
        <dbReference type="Proteomes" id="UP000289411"/>
    </source>
</evidence>
<feature type="transmembrane region" description="Helical" evidence="1">
    <location>
        <begin position="183"/>
        <end position="212"/>
    </location>
</feature>
<proteinExistence type="predicted"/>
<name>A0A4Q2R6M8_9HYPH</name>
<dbReference type="PANTHER" id="PTHR31881">
    <property type="match status" value="1"/>
</dbReference>
<dbReference type="PANTHER" id="PTHR31881:SF6">
    <property type="entry name" value="OS09G0494600 PROTEIN"/>
    <property type="match status" value="1"/>
</dbReference>
<keyword evidence="1" id="KW-0812">Transmembrane</keyword>
<dbReference type="InterPro" id="IPR006747">
    <property type="entry name" value="DUF599"/>
</dbReference>
<dbReference type="Proteomes" id="UP000289411">
    <property type="component" value="Unassembled WGS sequence"/>
</dbReference>
<sequence length="250" mass="27674">MLLSPLDIAALAIFLFGWIAYHGLVERSRFGRHALNNRMNEYRLRWMLEMQARDARIVDSSIMSTLQSGTSFFASTSLLALGGSLTLLRGADDALRILSDFPLGTVASRTVWDLKVVGLTAIFGYAFFKFAWSYRLFNYASILIGATPAAKSGRPEQRRLTALRAAEMNIVAGRHFNRGQRAFFFALAYLGWFIGPVVLIGTTVVVVVAILVRQFASDALRAVSLELPLDDLLPEAQGDGNRVEILPDSR</sequence>
<reference evidence="2 3" key="2">
    <citation type="submission" date="2019-02" db="EMBL/GenBank/DDBJ databases">
        <title>'Lichenibacterium ramalinii' gen. nov. sp. nov., 'Lichenibacterium minor' gen. nov. sp. nov.</title>
        <authorList>
            <person name="Pankratov T."/>
        </authorList>
    </citation>
    <scope>NUCLEOTIDE SEQUENCE [LARGE SCALE GENOMIC DNA]</scope>
    <source>
        <strain evidence="2 3">RmlP001</strain>
    </source>
</reference>